<name>A0A8D8BMU0_CULPI</name>
<accession>A0A8D8BMU0</accession>
<evidence type="ECO:0000313" key="1">
    <source>
        <dbReference type="EMBL" id="CAG6476884.1"/>
    </source>
</evidence>
<dbReference type="AlphaFoldDB" id="A0A8D8BMU0"/>
<protein>
    <submittedName>
        <fullName evidence="1">(northern house mosquito) hypothetical protein</fullName>
    </submittedName>
</protein>
<sequence>MRELVSSAVQSCQAVLLLEAGGNQLHCFRLRPSGSREQGGPKVFSAMAFYYRSLFLFHYCYIYFYRPWCLPFLITLTWKKFTTFKFYSFKKKNIFVNSSS</sequence>
<reference evidence="1" key="1">
    <citation type="submission" date="2021-05" db="EMBL/GenBank/DDBJ databases">
        <authorList>
            <person name="Alioto T."/>
            <person name="Alioto T."/>
            <person name="Gomez Garrido J."/>
        </authorList>
    </citation>
    <scope>NUCLEOTIDE SEQUENCE</scope>
</reference>
<proteinExistence type="predicted"/>
<organism evidence="1">
    <name type="scientific">Culex pipiens</name>
    <name type="common">House mosquito</name>
    <dbReference type="NCBI Taxonomy" id="7175"/>
    <lineage>
        <taxon>Eukaryota</taxon>
        <taxon>Metazoa</taxon>
        <taxon>Ecdysozoa</taxon>
        <taxon>Arthropoda</taxon>
        <taxon>Hexapoda</taxon>
        <taxon>Insecta</taxon>
        <taxon>Pterygota</taxon>
        <taxon>Neoptera</taxon>
        <taxon>Endopterygota</taxon>
        <taxon>Diptera</taxon>
        <taxon>Nematocera</taxon>
        <taxon>Culicoidea</taxon>
        <taxon>Culicidae</taxon>
        <taxon>Culicinae</taxon>
        <taxon>Culicini</taxon>
        <taxon>Culex</taxon>
        <taxon>Culex</taxon>
    </lineage>
</organism>
<dbReference type="EMBL" id="HBUE01079515">
    <property type="protein sequence ID" value="CAG6476884.1"/>
    <property type="molecule type" value="Transcribed_RNA"/>
</dbReference>